<dbReference type="EMBL" id="AODM01000014">
    <property type="protein sequence ID" value="EUJ60349.1"/>
    <property type="molecule type" value="Genomic_DNA"/>
</dbReference>
<evidence type="ECO:0000256" key="1">
    <source>
        <dbReference type="SAM" id="Phobius"/>
    </source>
</evidence>
<evidence type="ECO:0000313" key="2">
    <source>
        <dbReference type="EMBL" id="EUJ60349.1"/>
    </source>
</evidence>
<name>W7DGQ2_9LIST</name>
<dbReference type="Proteomes" id="UP000019241">
    <property type="component" value="Unassembled WGS sequence"/>
</dbReference>
<accession>W7DGQ2</accession>
<sequence>MGVSFHLSFITQIDDALIPLLQGEVTDSKTLFFTILTQLGGTIAMILFSLITVIIVWRKLGVRLAIWAGATFFYWRTFDSSNFQTYYFTAAAR</sequence>
<evidence type="ECO:0000313" key="3">
    <source>
        <dbReference type="Proteomes" id="UP000019241"/>
    </source>
</evidence>
<gene>
    <name evidence="2" type="ORF">MCOL2_05048</name>
</gene>
<reference evidence="2 3" key="1">
    <citation type="submission" date="2012-12" db="EMBL/GenBank/DDBJ databases">
        <title>Novel taxa of Listeriaceae from agricultural environments in the United States.</title>
        <authorList>
            <person name="den Bakker H.C."/>
            <person name="Allred A."/>
            <person name="Warchocki S."/>
            <person name="Wright E.M."/>
            <person name="Burrell A."/>
            <person name="Nightingale K.K."/>
            <person name="Kephart D."/>
            <person name="Wiedmann M."/>
        </authorList>
    </citation>
    <scope>NUCLEOTIDE SEQUENCE [LARGE SCALE GENOMIC DNA]</scope>
    <source>
        <strain evidence="2 3">FSL S10-1203</strain>
    </source>
</reference>
<comment type="caution">
    <text evidence="2">The sequence shown here is derived from an EMBL/GenBank/DDBJ whole genome shotgun (WGS) entry which is preliminary data.</text>
</comment>
<keyword evidence="1" id="KW-1133">Transmembrane helix</keyword>
<proteinExistence type="predicted"/>
<keyword evidence="1" id="KW-0812">Transmembrane</keyword>
<dbReference type="AlphaFoldDB" id="W7DGQ2"/>
<dbReference type="RefSeq" id="WP_164832520.1">
    <property type="nucleotide sequence ID" value="NZ_AODM01000014.1"/>
</dbReference>
<feature type="transmembrane region" description="Helical" evidence="1">
    <location>
        <begin position="31"/>
        <end position="57"/>
    </location>
</feature>
<organism evidence="2 3">
    <name type="scientific">Listeria fleischmannii FSL S10-1203</name>
    <dbReference type="NCBI Taxonomy" id="1265822"/>
    <lineage>
        <taxon>Bacteria</taxon>
        <taxon>Bacillati</taxon>
        <taxon>Bacillota</taxon>
        <taxon>Bacilli</taxon>
        <taxon>Bacillales</taxon>
        <taxon>Listeriaceae</taxon>
        <taxon>Listeria</taxon>
    </lineage>
</organism>
<keyword evidence="1" id="KW-0472">Membrane</keyword>
<dbReference type="PATRIC" id="fig|1265822.4.peg.1025"/>
<protein>
    <submittedName>
        <fullName evidence="2">Uncharacterized protein</fullName>
    </submittedName>
</protein>